<dbReference type="RefSeq" id="WP_186958956.1">
    <property type="nucleotide sequence ID" value="NZ_JACOOI010000006.1"/>
</dbReference>
<accession>A0ABR7DZG4</accession>
<dbReference type="EMBL" id="JACOOI010000006">
    <property type="protein sequence ID" value="MBC5642803.1"/>
    <property type="molecule type" value="Genomic_DNA"/>
</dbReference>
<keyword evidence="8" id="KW-1133">Transmembrane helix</keyword>
<name>A0ABR7DZG4_9BACT</name>
<protein>
    <recommendedName>
        <fullName evidence="11">Tetratricopeptide repeat protein</fullName>
    </recommendedName>
</protein>
<keyword evidence="2" id="KW-0963">Cytoplasm</keyword>
<dbReference type="SUPFAM" id="SSF48452">
    <property type="entry name" value="TPR-like"/>
    <property type="match status" value="1"/>
</dbReference>
<dbReference type="InterPro" id="IPR051476">
    <property type="entry name" value="Bac_ResReg_Asp_Phosphatase"/>
</dbReference>
<dbReference type="Pfam" id="PF13181">
    <property type="entry name" value="TPR_8"/>
    <property type="match status" value="2"/>
</dbReference>
<comment type="similarity">
    <text evidence="5">Belongs to the Rap family.</text>
</comment>
<keyword evidence="8" id="KW-0812">Transmembrane</keyword>
<feature type="repeat" description="TPR" evidence="6">
    <location>
        <begin position="221"/>
        <end position="254"/>
    </location>
</feature>
<dbReference type="PROSITE" id="PS50005">
    <property type="entry name" value="TPR"/>
    <property type="match status" value="1"/>
</dbReference>
<keyword evidence="3" id="KW-0677">Repeat</keyword>
<comment type="caution">
    <text evidence="9">The sequence shown here is derived from an EMBL/GenBank/DDBJ whole genome shotgun (WGS) entry which is preliminary data.</text>
</comment>
<comment type="subcellular location">
    <subcellularLocation>
        <location evidence="1">Cytoplasm</location>
    </subcellularLocation>
</comment>
<evidence type="ECO:0008006" key="11">
    <source>
        <dbReference type="Google" id="ProtNLM"/>
    </source>
</evidence>
<dbReference type="Gene3D" id="1.25.40.10">
    <property type="entry name" value="Tetratricopeptide repeat domain"/>
    <property type="match status" value="2"/>
</dbReference>
<dbReference type="PANTHER" id="PTHR46630:SF1">
    <property type="entry name" value="TETRATRICOPEPTIDE REPEAT PROTEIN 29"/>
    <property type="match status" value="1"/>
</dbReference>
<dbReference type="InterPro" id="IPR016032">
    <property type="entry name" value="Sig_transdc_resp-reg_C-effctor"/>
</dbReference>
<keyword evidence="8" id="KW-0472">Membrane</keyword>
<reference evidence="9 10" key="1">
    <citation type="submission" date="2020-08" db="EMBL/GenBank/DDBJ databases">
        <title>Genome public.</title>
        <authorList>
            <person name="Liu C."/>
            <person name="Sun Q."/>
        </authorList>
    </citation>
    <scope>NUCLEOTIDE SEQUENCE [LARGE SCALE GENOMIC DNA]</scope>
    <source>
        <strain evidence="9 10">BX2</strain>
    </source>
</reference>
<gene>
    <name evidence="9" type="ORF">H8S77_07875</name>
</gene>
<feature type="transmembrane region" description="Helical" evidence="8">
    <location>
        <begin position="366"/>
        <end position="385"/>
    </location>
</feature>
<dbReference type="InterPro" id="IPR011990">
    <property type="entry name" value="TPR-like_helical_dom_sf"/>
</dbReference>
<organism evidence="9 10">
    <name type="scientific">Parabacteroides segnis</name>
    <dbReference type="NCBI Taxonomy" id="2763058"/>
    <lineage>
        <taxon>Bacteria</taxon>
        <taxon>Pseudomonadati</taxon>
        <taxon>Bacteroidota</taxon>
        <taxon>Bacteroidia</taxon>
        <taxon>Bacteroidales</taxon>
        <taxon>Tannerellaceae</taxon>
        <taxon>Parabacteroides</taxon>
    </lineage>
</organism>
<evidence type="ECO:0000313" key="10">
    <source>
        <dbReference type="Proteomes" id="UP000644010"/>
    </source>
</evidence>
<evidence type="ECO:0000256" key="2">
    <source>
        <dbReference type="ARBA" id="ARBA00022490"/>
    </source>
</evidence>
<feature type="coiled-coil region" evidence="7">
    <location>
        <begin position="388"/>
        <end position="418"/>
    </location>
</feature>
<sequence>MKICLLPIFLFIMILCFSCDRERNKMIFSESESLLESDPDSALTILNAILYPEDLNKEEYNRYVLLKIQAEYKSYQDITSDSTILAVRDYYLKKKDDHNIALSSYYCGCYYKECGDKNNAMRFFLEAGEYAEKCDDYGLRGLIRNAIGVFLLDQLDCEGAIQCFRESAAFNRLAGSLKNEAISYIQIGDCFQYLEEPDSALHYYMKCLHLIDGESLYREQSNVRQNLGILYAQKGDLAKAIQILKEALEYTFSQDDQIKIYVSLLDLYTANHQIDSANVYMNHLVQKKDSVEDIYVRAKLYRILSEKAELQEKDSGVLEYHKMYAESLLQVIETNLDKSLLELQKKYDYEKVRSHNIRLKLEKTNIFIGFVSVSLLIGVVILFLIRKYRQRKKRILELEEKISQLKRMSEKYDENEKTFMSYLLKHFNVLKKVSGLEIYMNKEKSHKDEFWIKKFNEIVYGQNTLNWDILYDIMNKLHNGFFIKLKELYPQMKEVEFRIICLTYSGFSTEEIAIILNLSINTINTKRSAIRKSLCIAPFANLCDFLDERLKNRPLTNN</sequence>
<keyword evidence="7" id="KW-0175">Coiled coil</keyword>
<evidence type="ECO:0000256" key="6">
    <source>
        <dbReference type="PROSITE-ProRule" id="PRU00339"/>
    </source>
</evidence>
<evidence type="ECO:0000256" key="3">
    <source>
        <dbReference type="ARBA" id="ARBA00022737"/>
    </source>
</evidence>
<keyword evidence="10" id="KW-1185">Reference proteome</keyword>
<evidence type="ECO:0000256" key="7">
    <source>
        <dbReference type="SAM" id="Coils"/>
    </source>
</evidence>
<dbReference type="InterPro" id="IPR019734">
    <property type="entry name" value="TPR_rpt"/>
</dbReference>
<dbReference type="SUPFAM" id="SSF46894">
    <property type="entry name" value="C-terminal effector domain of the bipartite response regulators"/>
    <property type="match status" value="1"/>
</dbReference>
<evidence type="ECO:0000256" key="5">
    <source>
        <dbReference type="ARBA" id="ARBA00038253"/>
    </source>
</evidence>
<evidence type="ECO:0000313" key="9">
    <source>
        <dbReference type="EMBL" id="MBC5642803.1"/>
    </source>
</evidence>
<dbReference type="Proteomes" id="UP000644010">
    <property type="component" value="Unassembled WGS sequence"/>
</dbReference>
<evidence type="ECO:0000256" key="1">
    <source>
        <dbReference type="ARBA" id="ARBA00004496"/>
    </source>
</evidence>
<keyword evidence="4 6" id="KW-0802">TPR repeat</keyword>
<dbReference type="PANTHER" id="PTHR46630">
    <property type="entry name" value="TETRATRICOPEPTIDE REPEAT PROTEIN 29"/>
    <property type="match status" value="1"/>
</dbReference>
<evidence type="ECO:0000256" key="8">
    <source>
        <dbReference type="SAM" id="Phobius"/>
    </source>
</evidence>
<proteinExistence type="inferred from homology"/>
<dbReference type="SMART" id="SM00028">
    <property type="entry name" value="TPR"/>
    <property type="match status" value="4"/>
</dbReference>
<evidence type="ECO:0000256" key="4">
    <source>
        <dbReference type="ARBA" id="ARBA00022803"/>
    </source>
</evidence>